<comment type="similarity">
    <text evidence="2">Belongs to the peptidase S54 family.</text>
</comment>
<dbReference type="Pfam" id="PF01694">
    <property type="entry name" value="Rhomboid"/>
    <property type="match status" value="1"/>
</dbReference>
<dbReference type="PANTHER" id="PTHR45965:SF3">
    <property type="entry name" value="INACTIVE RHOMBOID PROTEIN 1"/>
    <property type="match status" value="1"/>
</dbReference>
<feature type="transmembrane region" description="Helical" evidence="8">
    <location>
        <begin position="525"/>
        <end position="543"/>
    </location>
</feature>
<evidence type="ECO:0000256" key="6">
    <source>
        <dbReference type="ARBA" id="ARBA00023136"/>
    </source>
</evidence>
<dbReference type="InterPro" id="IPR035952">
    <property type="entry name" value="Rhomboid-like_sf"/>
</dbReference>
<dbReference type="Gene3D" id="1.20.1540.10">
    <property type="entry name" value="Rhomboid-like"/>
    <property type="match status" value="1"/>
</dbReference>
<feature type="transmembrane region" description="Helical" evidence="8">
    <location>
        <begin position="578"/>
        <end position="597"/>
    </location>
</feature>
<dbReference type="GO" id="GO:0050708">
    <property type="term" value="P:regulation of protein secretion"/>
    <property type="evidence" value="ECO:0007669"/>
    <property type="project" value="TreeGrafter"/>
</dbReference>
<dbReference type="GO" id="GO:0042058">
    <property type="term" value="P:regulation of epidermal growth factor receptor signaling pathway"/>
    <property type="evidence" value="ECO:0007669"/>
    <property type="project" value="TreeGrafter"/>
</dbReference>
<protein>
    <recommendedName>
        <fullName evidence="9">Peptidase S54 rhomboid domain-containing protein</fullName>
    </recommendedName>
</protein>
<dbReference type="InterPro" id="IPR051512">
    <property type="entry name" value="Inactive_Rhomboid"/>
</dbReference>
<reference evidence="11" key="3">
    <citation type="submission" date="2015-06" db="UniProtKB">
        <authorList>
            <consortium name="EnsemblMetazoa"/>
        </authorList>
    </citation>
    <scope>IDENTIFICATION</scope>
</reference>
<accession>R7U9X6</accession>
<dbReference type="GO" id="GO:0005789">
    <property type="term" value="C:endoplasmic reticulum membrane"/>
    <property type="evidence" value="ECO:0007669"/>
    <property type="project" value="UniProtKB-SubCell"/>
</dbReference>
<dbReference type="GO" id="GO:0004252">
    <property type="term" value="F:serine-type endopeptidase activity"/>
    <property type="evidence" value="ECO:0007669"/>
    <property type="project" value="InterPro"/>
</dbReference>
<name>R7U9X6_CAPTE</name>
<keyword evidence="3 8" id="KW-0812">Transmembrane</keyword>
<keyword evidence="4" id="KW-0256">Endoplasmic reticulum</keyword>
<feature type="domain" description="Peptidase S54 rhomboid" evidence="9">
    <location>
        <begin position="459"/>
        <end position="594"/>
    </location>
</feature>
<sequence>MSKRTQRGEIRRNYGKDSALAMAGKGLKSWMSDPKKSLRKPGLHSRSYAPKTLNMFEDTQEAIGITAEEAIAADEFFDEVIATSMYSKPSLPRATLPPIAPTPKYANVDQSAYEKKKGPVKRKQVSPVTSPDTSKTSQDGGSSWNMSRKREKPNLKKAKAEAQGQNVDDDDGIDMPDWVESLWDNSDRHAAGFSLVEKFFGSPSNKHQERRRSRPYFTYWVTIVQIILYIVSIAYYGIAPIGTSKTSISAEVLMTNLAIENVAYDELDNLWIGPTQADLIHMGAKYSPCMRKDENINAALEYDREKEKEQACCVYNDGSGCVMTDQGDCSGALATWFNWTESNPGPDGRLSGAVCGQDPEFCTNPASTGAYQWQDDFTQWPICEETDVPASGRKKYNMMCEVVGRPCCVGIRGECIVATREYCDFRKGYFHENASVCSQVECMNEICAMIDFTDPSEPDQFYRFFTSLFLSSGILSLVISLVFQLTIQRDLEKLIGVWPMTVLFLGGGVVGSLASATFIPYYVEAGASGSQFAVIAAMFLEVMRWNKDENPGKTIGKIIFVLFVLFLLGAVVASIDNFAHLFGLIFGFFVAFGFRPFRTRGGKPIPKGCIIFSQIVMFLCAIGLFAMLVVIYYVLPVTNCESCMYFNCIPFTSTYCDGMSVNIKRDGQTVVRDA</sequence>
<dbReference type="STRING" id="283909.R7U9X6"/>
<keyword evidence="12" id="KW-1185">Reference proteome</keyword>
<evidence type="ECO:0000256" key="8">
    <source>
        <dbReference type="SAM" id="Phobius"/>
    </source>
</evidence>
<dbReference type="Proteomes" id="UP000014760">
    <property type="component" value="Unassembled WGS sequence"/>
</dbReference>
<evidence type="ECO:0000313" key="10">
    <source>
        <dbReference type="EMBL" id="ELT99920.1"/>
    </source>
</evidence>
<comment type="subcellular location">
    <subcellularLocation>
        <location evidence="1">Endoplasmic reticulum membrane</location>
        <topology evidence="1">Multi-pass membrane protein</topology>
    </subcellularLocation>
</comment>
<evidence type="ECO:0000256" key="2">
    <source>
        <dbReference type="ARBA" id="ARBA00009045"/>
    </source>
</evidence>
<proteinExistence type="inferred from homology"/>
<dbReference type="PANTHER" id="PTHR45965">
    <property type="entry name" value="INACTIVE RHOMBOID PROTEIN"/>
    <property type="match status" value="1"/>
</dbReference>
<feature type="transmembrane region" description="Helical" evidence="8">
    <location>
        <begin position="555"/>
        <end position="572"/>
    </location>
</feature>
<evidence type="ECO:0000256" key="5">
    <source>
        <dbReference type="ARBA" id="ARBA00022989"/>
    </source>
</evidence>
<evidence type="ECO:0000259" key="9">
    <source>
        <dbReference type="Pfam" id="PF01694"/>
    </source>
</evidence>
<dbReference type="OrthoDB" id="2146116at2759"/>
<dbReference type="EnsemblMetazoa" id="CapteT225548">
    <property type="protein sequence ID" value="CapteP225548"/>
    <property type="gene ID" value="CapteG225548"/>
</dbReference>
<evidence type="ECO:0000313" key="11">
    <source>
        <dbReference type="EnsemblMetazoa" id="CapteP225548"/>
    </source>
</evidence>
<feature type="compositionally biased region" description="Polar residues" evidence="7">
    <location>
        <begin position="126"/>
        <end position="146"/>
    </location>
</feature>
<dbReference type="EMBL" id="KB306385">
    <property type="protein sequence ID" value="ELT99920.1"/>
    <property type="molecule type" value="Genomic_DNA"/>
</dbReference>
<evidence type="ECO:0000256" key="3">
    <source>
        <dbReference type="ARBA" id="ARBA00022692"/>
    </source>
</evidence>
<dbReference type="HOGENOM" id="CLU_011531_3_1_1"/>
<feature type="transmembrane region" description="Helical" evidence="8">
    <location>
        <begin position="216"/>
        <end position="238"/>
    </location>
</feature>
<evidence type="ECO:0000256" key="7">
    <source>
        <dbReference type="SAM" id="MobiDB-lite"/>
    </source>
</evidence>
<feature type="transmembrane region" description="Helical" evidence="8">
    <location>
        <begin position="609"/>
        <end position="635"/>
    </location>
</feature>
<dbReference type="OMA" id="ACHIVEI"/>
<evidence type="ECO:0000256" key="1">
    <source>
        <dbReference type="ARBA" id="ARBA00004477"/>
    </source>
</evidence>
<dbReference type="InterPro" id="IPR022764">
    <property type="entry name" value="Peptidase_S54_rhomboid_dom"/>
</dbReference>
<dbReference type="SUPFAM" id="SSF144091">
    <property type="entry name" value="Rhomboid-like"/>
    <property type="match status" value="1"/>
</dbReference>
<reference evidence="12" key="1">
    <citation type="submission" date="2012-12" db="EMBL/GenBank/DDBJ databases">
        <authorList>
            <person name="Hellsten U."/>
            <person name="Grimwood J."/>
            <person name="Chapman J.A."/>
            <person name="Shapiro H."/>
            <person name="Aerts A."/>
            <person name="Otillar R.P."/>
            <person name="Terry A.Y."/>
            <person name="Boore J.L."/>
            <person name="Simakov O."/>
            <person name="Marletaz F."/>
            <person name="Cho S.-J."/>
            <person name="Edsinger-Gonzales E."/>
            <person name="Havlak P."/>
            <person name="Kuo D.-H."/>
            <person name="Larsson T."/>
            <person name="Lv J."/>
            <person name="Arendt D."/>
            <person name="Savage R."/>
            <person name="Osoegawa K."/>
            <person name="de Jong P."/>
            <person name="Lindberg D.R."/>
            <person name="Seaver E.C."/>
            <person name="Weisblat D.A."/>
            <person name="Putnam N.H."/>
            <person name="Grigoriev I.V."/>
            <person name="Rokhsar D.S."/>
        </authorList>
    </citation>
    <scope>NUCLEOTIDE SEQUENCE</scope>
    <source>
        <strain evidence="12">I ESC-2004</strain>
    </source>
</reference>
<feature type="transmembrane region" description="Helical" evidence="8">
    <location>
        <begin position="495"/>
        <end position="519"/>
    </location>
</feature>
<evidence type="ECO:0000313" key="12">
    <source>
        <dbReference type="Proteomes" id="UP000014760"/>
    </source>
</evidence>
<keyword evidence="5 8" id="KW-1133">Transmembrane helix</keyword>
<gene>
    <name evidence="10" type="ORF">CAPTEDRAFT_225548</name>
</gene>
<dbReference type="AlphaFoldDB" id="R7U9X6"/>
<reference evidence="10 12" key="2">
    <citation type="journal article" date="2013" name="Nature">
        <title>Insights into bilaterian evolution from three spiralian genomes.</title>
        <authorList>
            <person name="Simakov O."/>
            <person name="Marletaz F."/>
            <person name="Cho S.J."/>
            <person name="Edsinger-Gonzales E."/>
            <person name="Havlak P."/>
            <person name="Hellsten U."/>
            <person name="Kuo D.H."/>
            <person name="Larsson T."/>
            <person name="Lv J."/>
            <person name="Arendt D."/>
            <person name="Savage R."/>
            <person name="Osoegawa K."/>
            <person name="de Jong P."/>
            <person name="Grimwood J."/>
            <person name="Chapman J.A."/>
            <person name="Shapiro H."/>
            <person name="Aerts A."/>
            <person name="Otillar R.P."/>
            <person name="Terry A.Y."/>
            <person name="Boore J.L."/>
            <person name="Grigoriev I.V."/>
            <person name="Lindberg D.R."/>
            <person name="Seaver E.C."/>
            <person name="Weisblat D.A."/>
            <person name="Putnam N.H."/>
            <person name="Rokhsar D.S."/>
        </authorList>
    </citation>
    <scope>NUCLEOTIDE SEQUENCE</scope>
    <source>
        <strain evidence="10 12">I ESC-2004</strain>
    </source>
</reference>
<keyword evidence="6 8" id="KW-0472">Membrane</keyword>
<dbReference type="EMBL" id="AMQN01009854">
    <property type="status" value="NOT_ANNOTATED_CDS"/>
    <property type="molecule type" value="Genomic_DNA"/>
</dbReference>
<feature type="region of interest" description="Disordered" evidence="7">
    <location>
        <begin position="30"/>
        <end position="49"/>
    </location>
</feature>
<feature type="transmembrane region" description="Helical" evidence="8">
    <location>
        <begin position="461"/>
        <end position="483"/>
    </location>
</feature>
<evidence type="ECO:0000256" key="4">
    <source>
        <dbReference type="ARBA" id="ARBA00022824"/>
    </source>
</evidence>
<organism evidence="10">
    <name type="scientific">Capitella teleta</name>
    <name type="common">Polychaete worm</name>
    <dbReference type="NCBI Taxonomy" id="283909"/>
    <lineage>
        <taxon>Eukaryota</taxon>
        <taxon>Metazoa</taxon>
        <taxon>Spiralia</taxon>
        <taxon>Lophotrochozoa</taxon>
        <taxon>Annelida</taxon>
        <taxon>Polychaeta</taxon>
        <taxon>Sedentaria</taxon>
        <taxon>Scolecida</taxon>
        <taxon>Capitellidae</taxon>
        <taxon>Capitella</taxon>
    </lineage>
</organism>
<feature type="region of interest" description="Disordered" evidence="7">
    <location>
        <begin position="112"/>
        <end position="171"/>
    </location>
</feature>